<dbReference type="Pfam" id="PF01471">
    <property type="entry name" value="PG_binding_1"/>
    <property type="match status" value="1"/>
</dbReference>
<evidence type="ECO:0000256" key="1">
    <source>
        <dbReference type="SAM" id="MobiDB-lite"/>
    </source>
</evidence>
<dbReference type="InterPro" id="IPR002477">
    <property type="entry name" value="Peptidoglycan-bd-like"/>
</dbReference>
<dbReference type="SUPFAM" id="SSF47090">
    <property type="entry name" value="PGBD-like"/>
    <property type="match status" value="1"/>
</dbReference>
<organism evidence="3 4">
    <name type="scientific">Mycobacterium phage Maco2</name>
    <dbReference type="NCBI Taxonomy" id="2805749"/>
    <lineage>
        <taxon>Viruses</taxon>
        <taxon>Duplodnaviria</taxon>
        <taxon>Heunggongvirae</taxon>
        <taxon>Uroviricota</taxon>
        <taxon>Caudoviricetes</taxon>
        <taxon>Mapvirus</taxon>
        <taxon>Mapvirus Ff47</taxon>
    </lineage>
</organism>
<evidence type="ECO:0000313" key="3">
    <source>
        <dbReference type="EMBL" id="QSL99641.1"/>
    </source>
</evidence>
<proteinExistence type="predicted"/>
<dbReference type="InterPro" id="IPR036365">
    <property type="entry name" value="PGBD-like_sf"/>
</dbReference>
<feature type="region of interest" description="Disordered" evidence="1">
    <location>
        <begin position="1"/>
        <end position="20"/>
    </location>
</feature>
<dbReference type="InterPro" id="IPR036366">
    <property type="entry name" value="PGBDSf"/>
</dbReference>
<evidence type="ECO:0000259" key="2">
    <source>
        <dbReference type="Pfam" id="PF01471"/>
    </source>
</evidence>
<dbReference type="Gene3D" id="1.10.101.10">
    <property type="entry name" value="PGBD-like superfamily/PGBD"/>
    <property type="match status" value="1"/>
</dbReference>
<name>A0A899IMD4_9CAUD</name>
<dbReference type="Gene3D" id="3.40.50.1820">
    <property type="entry name" value="alpha/beta hydrolase"/>
    <property type="match status" value="1"/>
</dbReference>
<dbReference type="Proteomes" id="UP000663627">
    <property type="component" value="Segment"/>
</dbReference>
<reference evidence="3" key="1">
    <citation type="submission" date="2021-01" db="EMBL/GenBank/DDBJ databases">
        <authorList>
            <person name="Rakov C."/>
            <person name="Yerushalmy O."/>
            <person name="Alkalay-Oren S."/>
            <person name="Coppenhagen-Glazer S."/>
            <person name="Hazan R."/>
        </authorList>
    </citation>
    <scope>NUCLEOTIDE SEQUENCE</scope>
</reference>
<accession>A0A899IMD4</accession>
<evidence type="ECO:0000313" key="4">
    <source>
        <dbReference type="Proteomes" id="UP000663627"/>
    </source>
</evidence>
<feature type="domain" description="Peptidoglycan binding-like" evidence="2">
    <location>
        <begin position="20"/>
        <end position="74"/>
    </location>
</feature>
<sequence>MAAPTQGQEERMPEFKVGSSGSDVTQWQEWFNRYASSYAPPVDGYYGAPDEAAVKIMQSRLGLPVTGRFDDATASRVGYNKGPWAGGVVVERRKIWIYTAPGSGADWWVGPSFEVGEFAKNVLKINHQPLYFQKGGYLGLLGGDPAFSYQDVIWDQGLSLEYCLDHNPDINDPDLELWFSGYSQSADGMEDAVQRLFGDETGKYRDIRERINGLIQFGNPSRQKNSGPAPGWGIARKTRPVWLRELVTDIVATSPGAPDFYAACDDEIRPLFYEWFVEAETELPFVIYTAQIIIPALLNLVAPFLSGLGGITNPLAAGVLAGATGLPMSLIGSLISGVAGTNKKPNPKLIELLSIQGVLTNLPQLIRLLTQISGVQTHGEYHLPKPEFGGRTGIQVGCDIMAAFRR</sequence>
<dbReference type="EMBL" id="MW460248">
    <property type="protein sequence ID" value="QSL99641.1"/>
    <property type="molecule type" value="Genomic_DNA"/>
</dbReference>
<protein>
    <recommendedName>
        <fullName evidence="2">Peptidoglycan binding-like domain-containing protein</fullName>
    </recommendedName>
</protein>
<dbReference type="InterPro" id="IPR029058">
    <property type="entry name" value="AB_hydrolase_fold"/>
</dbReference>